<proteinExistence type="predicted"/>
<sequence>MQINNFIAALCVAYAASAAAAPSPEEAQSNSAVGPAGNPPCYNDNYLESCCDGPYSNGNAWGANCVKYSANAYPPALCGGTRQCCPKFKDNPTVPDPNVFCVPVQTSWGEE</sequence>
<dbReference type="OrthoDB" id="10362175at2759"/>
<dbReference type="AlphaFoldDB" id="A0A9W7SJT3"/>
<reference evidence="2 3" key="1">
    <citation type="journal article" date="2018" name="IMA Fungus">
        <title>IMA Genome-F 10: Nine draft genome sequences of Claviceps purpurea s.lat., including C. arundinis, C. humidiphila, and C. cf. spartinae, pseudomolecules for the pitch canker pathogen Fusarium circinatum, draft genome of Davidsoniella eucalypti, Grosmannia galeiformis, Quambalaria eucalypti, and Teratosphaeria destructans.</title>
        <authorList>
            <person name="Wingfield B.D."/>
            <person name="Liu M."/>
            <person name="Nguyen H.D."/>
            <person name="Lane F.A."/>
            <person name="Morgan S.W."/>
            <person name="De Vos L."/>
            <person name="Wilken P.M."/>
            <person name="Duong T.A."/>
            <person name="Aylward J."/>
            <person name="Coetzee M.P."/>
            <person name="Dadej K."/>
            <person name="De Beer Z.W."/>
            <person name="Findlay W."/>
            <person name="Havenga M."/>
            <person name="Kolarik M."/>
            <person name="Menzies J.G."/>
            <person name="Naidoo K."/>
            <person name="Pochopski O."/>
            <person name="Shoukouhi P."/>
            <person name="Santana Q.C."/>
            <person name="Seifert K.A."/>
            <person name="Soal N."/>
            <person name="Steenkamp E.T."/>
            <person name="Tatham C.T."/>
            <person name="van der Nest M.A."/>
            <person name="Wingfield M.J."/>
        </authorList>
    </citation>
    <scope>NUCLEOTIDE SEQUENCE [LARGE SCALE GENOMIC DNA]</scope>
    <source>
        <strain evidence="2">CMW44962</strain>
    </source>
</reference>
<keyword evidence="3" id="KW-1185">Reference proteome</keyword>
<organism evidence="2 3">
    <name type="scientific">Teratosphaeria destructans</name>
    <dbReference type="NCBI Taxonomy" id="418781"/>
    <lineage>
        <taxon>Eukaryota</taxon>
        <taxon>Fungi</taxon>
        <taxon>Dikarya</taxon>
        <taxon>Ascomycota</taxon>
        <taxon>Pezizomycotina</taxon>
        <taxon>Dothideomycetes</taxon>
        <taxon>Dothideomycetidae</taxon>
        <taxon>Mycosphaerellales</taxon>
        <taxon>Teratosphaeriaceae</taxon>
        <taxon>Teratosphaeria</taxon>
    </lineage>
</organism>
<dbReference type="Proteomes" id="UP001138500">
    <property type="component" value="Unassembled WGS sequence"/>
</dbReference>
<protein>
    <submittedName>
        <fullName evidence="2">Uncharacterized protein</fullName>
    </submittedName>
</protein>
<evidence type="ECO:0000313" key="2">
    <source>
        <dbReference type="EMBL" id="KAH9816346.1"/>
    </source>
</evidence>
<dbReference type="EMBL" id="RIBY02002411">
    <property type="protein sequence ID" value="KAH9816346.1"/>
    <property type="molecule type" value="Genomic_DNA"/>
</dbReference>
<feature type="chain" id="PRO_5040790823" evidence="1">
    <location>
        <begin position="21"/>
        <end position="111"/>
    </location>
</feature>
<name>A0A9W7SJT3_9PEZI</name>
<comment type="caution">
    <text evidence="2">The sequence shown here is derived from an EMBL/GenBank/DDBJ whole genome shotgun (WGS) entry which is preliminary data.</text>
</comment>
<evidence type="ECO:0000256" key="1">
    <source>
        <dbReference type="SAM" id="SignalP"/>
    </source>
</evidence>
<keyword evidence="1" id="KW-0732">Signal</keyword>
<evidence type="ECO:0000313" key="3">
    <source>
        <dbReference type="Proteomes" id="UP001138500"/>
    </source>
</evidence>
<feature type="signal peptide" evidence="1">
    <location>
        <begin position="1"/>
        <end position="20"/>
    </location>
</feature>
<accession>A0A9W7SJT3</accession>
<reference evidence="2 3" key="2">
    <citation type="journal article" date="2021" name="Curr. Genet.">
        <title>Genetic response to nitrogen starvation in the aggressive Eucalyptus foliar pathogen Teratosphaeria destructans.</title>
        <authorList>
            <person name="Havenga M."/>
            <person name="Wingfield B.D."/>
            <person name="Wingfield M.J."/>
            <person name="Dreyer L.L."/>
            <person name="Roets F."/>
            <person name="Aylward J."/>
        </authorList>
    </citation>
    <scope>NUCLEOTIDE SEQUENCE [LARGE SCALE GENOMIC DNA]</scope>
    <source>
        <strain evidence="2">CMW44962</strain>
    </source>
</reference>
<gene>
    <name evidence="2" type="ORF">Tdes44962_MAKER05613</name>
</gene>